<gene>
    <name evidence="1" type="ORF">SASPL_155582</name>
</gene>
<reference evidence="1" key="2">
    <citation type="submission" date="2020-08" db="EMBL/GenBank/DDBJ databases">
        <title>Plant Genome Project.</title>
        <authorList>
            <person name="Zhang R.-G."/>
        </authorList>
    </citation>
    <scope>NUCLEOTIDE SEQUENCE</scope>
    <source>
        <strain evidence="1">Huo1</strain>
        <tissue evidence="1">Leaf</tissue>
    </source>
</reference>
<accession>A0A8X8YXD4</accession>
<proteinExistence type="predicted"/>
<dbReference type="EMBL" id="PNBA02000046">
    <property type="protein sequence ID" value="KAG6384596.1"/>
    <property type="molecule type" value="Genomic_DNA"/>
</dbReference>
<dbReference type="InterPro" id="IPR045012">
    <property type="entry name" value="NLP"/>
</dbReference>
<keyword evidence="2" id="KW-1185">Reference proteome</keyword>
<dbReference type="Proteomes" id="UP000298416">
    <property type="component" value="Unassembled WGS sequence"/>
</dbReference>
<dbReference type="AlphaFoldDB" id="A0A8X8YXD4"/>
<comment type="caution">
    <text evidence="1">The sequence shown here is derived from an EMBL/GenBank/DDBJ whole genome shotgun (WGS) entry which is preliminary data.</text>
</comment>
<name>A0A8X8YXD4_SALSN</name>
<dbReference type="PANTHER" id="PTHR32002:SF62">
    <property type="entry name" value="PROTEIN NLP6-LIKE ISOFORM X1"/>
    <property type="match status" value="1"/>
</dbReference>
<dbReference type="PANTHER" id="PTHR32002">
    <property type="entry name" value="PROTEIN NLP8"/>
    <property type="match status" value="1"/>
</dbReference>
<protein>
    <submittedName>
        <fullName evidence="1">Uncharacterized protein</fullName>
    </submittedName>
</protein>
<organism evidence="1">
    <name type="scientific">Salvia splendens</name>
    <name type="common">Scarlet sage</name>
    <dbReference type="NCBI Taxonomy" id="180675"/>
    <lineage>
        <taxon>Eukaryota</taxon>
        <taxon>Viridiplantae</taxon>
        <taxon>Streptophyta</taxon>
        <taxon>Embryophyta</taxon>
        <taxon>Tracheophyta</taxon>
        <taxon>Spermatophyta</taxon>
        <taxon>Magnoliopsida</taxon>
        <taxon>eudicotyledons</taxon>
        <taxon>Gunneridae</taxon>
        <taxon>Pentapetalae</taxon>
        <taxon>asterids</taxon>
        <taxon>lamiids</taxon>
        <taxon>Lamiales</taxon>
        <taxon>Lamiaceae</taxon>
        <taxon>Nepetoideae</taxon>
        <taxon>Mentheae</taxon>
        <taxon>Salviinae</taxon>
        <taxon>Salvia</taxon>
        <taxon>Salvia subgen. Calosphace</taxon>
        <taxon>core Calosphace</taxon>
    </lineage>
</organism>
<reference evidence="1" key="1">
    <citation type="submission" date="2018-01" db="EMBL/GenBank/DDBJ databases">
        <authorList>
            <person name="Mao J.F."/>
        </authorList>
    </citation>
    <scope>NUCLEOTIDE SEQUENCE</scope>
    <source>
        <strain evidence="1">Huo1</strain>
        <tissue evidence="1">Leaf</tissue>
    </source>
</reference>
<sequence length="269" mass="30922">MHIQIKSPSLVELIAAKHFPSIIEFEMDDELRGVLSILNGGDEQFDLYSSVTDFKQNLGEEALIHEELVGGWVLYEKMLSQFKRIISLFRSIASSSNGLLDLPCLMQFWRVVKVEGSHHYLSCSHLPFYVGSLHKGLCRLRKLCIDQQYVAGGDDEQQLAWSVGRVHRRCYPNPPGSETILTHEFPMRDEAARCGFRDYMHCLYLIPTHMILRCVLEIFQRYNLIHKMNDLLSMLDGALQRHPGSEISEVLELAMDTIPRIHLAQVWIP</sequence>
<dbReference type="GO" id="GO:0003700">
    <property type="term" value="F:DNA-binding transcription factor activity"/>
    <property type="evidence" value="ECO:0007669"/>
    <property type="project" value="InterPro"/>
</dbReference>
<evidence type="ECO:0000313" key="2">
    <source>
        <dbReference type="Proteomes" id="UP000298416"/>
    </source>
</evidence>
<evidence type="ECO:0000313" key="1">
    <source>
        <dbReference type="EMBL" id="KAG6384596.1"/>
    </source>
</evidence>